<evidence type="ECO:0000256" key="1">
    <source>
        <dbReference type="SAM" id="Coils"/>
    </source>
</evidence>
<dbReference type="EMBL" id="VNIK02000028">
    <property type="protein sequence ID" value="KAB5483113.1"/>
    <property type="molecule type" value="Genomic_DNA"/>
</dbReference>
<dbReference type="SUPFAM" id="SSF46689">
    <property type="entry name" value="Homeodomain-like"/>
    <property type="match status" value="1"/>
</dbReference>
<dbReference type="SUPFAM" id="SSF53098">
    <property type="entry name" value="Ribonuclease H-like"/>
    <property type="match status" value="1"/>
</dbReference>
<dbReference type="GO" id="GO:0004803">
    <property type="term" value="F:transposase activity"/>
    <property type="evidence" value="ECO:0007669"/>
    <property type="project" value="InterPro"/>
</dbReference>
<reference evidence="3" key="1">
    <citation type="submission" date="2019-10" db="EMBL/GenBank/DDBJ databases">
        <title>Muricauda hadale sp. nov., a piezophilic bacterium isolated from hadopelagic water of the Mariana Trench.</title>
        <authorList>
            <person name="Wei Y."/>
        </authorList>
    </citation>
    <scope>NUCLEOTIDE SEQUENCE [LARGE SCALE GENOMIC DNA]</scope>
    <source>
        <strain evidence="3">MT-229</strain>
    </source>
</reference>
<protein>
    <submittedName>
        <fullName evidence="3">IS3 family transposase</fullName>
    </submittedName>
</protein>
<dbReference type="GO" id="GO:0006313">
    <property type="term" value="P:DNA transposition"/>
    <property type="evidence" value="ECO:0007669"/>
    <property type="project" value="InterPro"/>
</dbReference>
<feature type="domain" description="Integrase catalytic" evidence="2">
    <location>
        <begin position="198"/>
        <end position="359"/>
    </location>
</feature>
<dbReference type="OrthoDB" id="9815231at2"/>
<dbReference type="InterPro" id="IPR009057">
    <property type="entry name" value="Homeodomain-like_sf"/>
</dbReference>
<dbReference type="InterPro" id="IPR002514">
    <property type="entry name" value="Transposase_8"/>
</dbReference>
<accession>A0A5N5IJQ6</accession>
<name>A0A5N5IJQ6_9FLAO</name>
<organism evidence="3 4">
    <name type="scientific">Flagellimonas hadalis</name>
    <dbReference type="NCBI Taxonomy" id="2597517"/>
    <lineage>
        <taxon>Bacteria</taxon>
        <taxon>Pseudomonadati</taxon>
        <taxon>Bacteroidota</taxon>
        <taxon>Flavobacteriia</taxon>
        <taxon>Flavobacteriales</taxon>
        <taxon>Flavobacteriaceae</taxon>
        <taxon>Flagellimonas</taxon>
    </lineage>
</organism>
<dbReference type="Pfam" id="PF01527">
    <property type="entry name" value="HTH_Tnp_1"/>
    <property type="match status" value="1"/>
</dbReference>
<evidence type="ECO:0000259" key="2">
    <source>
        <dbReference type="PROSITE" id="PS50994"/>
    </source>
</evidence>
<dbReference type="InterPro" id="IPR048020">
    <property type="entry name" value="Transpos_IS3"/>
</dbReference>
<evidence type="ECO:0000313" key="4">
    <source>
        <dbReference type="Proteomes" id="UP000319204"/>
    </source>
</evidence>
<dbReference type="InterPro" id="IPR036397">
    <property type="entry name" value="RNaseH_sf"/>
</dbReference>
<proteinExistence type="predicted"/>
<dbReference type="PANTHER" id="PTHR47515">
    <property type="entry name" value="LOW CALCIUM RESPONSE LOCUS PROTEIN T"/>
    <property type="match status" value="1"/>
</dbReference>
<dbReference type="AlphaFoldDB" id="A0A5N5IJQ6"/>
<dbReference type="PANTHER" id="PTHR47515:SF2">
    <property type="entry name" value="INTEGRASE CORE DOMAIN PROTEIN"/>
    <property type="match status" value="1"/>
</dbReference>
<keyword evidence="1" id="KW-0175">Coiled coil</keyword>
<dbReference type="PROSITE" id="PS50994">
    <property type="entry name" value="INTEGRASE"/>
    <property type="match status" value="1"/>
</dbReference>
<dbReference type="Gene3D" id="3.30.420.10">
    <property type="entry name" value="Ribonuclease H-like superfamily/Ribonuclease H"/>
    <property type="match status" value="1"/>
</dbReference>
<dbReference type="Pfam" id="PF13683">
    <property type="entry name" value="rve_3"/>
    <property type="match status" value="1"/>
</dbReference>
<sequence>MKRTKFTENQIVSCIKQYESGVKVDQICREMGIHKATFYNWKKRYSGMDSLELKRLKELEEENRKLKQMYADMALDNKMLKDVLSKKLVGPGERKNMVAYLREYYRVSITRACRTLTFPKSMYYYRSVKDDSEVIDKLLELSVAKPREGQDKYYQRIRLEGHKWNKKRVRRVYLMLGLNLRRKTKKRVPKRVKEPLVLPDGPNMTWSMDFMSDSLVHGRRFRTFNIIDDFNRKAIGVEAEFSFPAMGVVQVLKRAIGEHGRPERVRVDNGPEFLALDFTRWCGAQGIDIQYTQPGRPMQNGFIERFNRTYRQDVLDAHLFEDISQVRILTEEWIKDYNMKRPHEALGGITPERYEKEFSSKQACLEEQTKVV</sequence>
<dbReference type="GO" id="GO:0015074">
    <property type="term" value="P:DNA integration"/>
    <property type="evidence" value="ECO:0007669"/>
    <property type="project" value="InterPro"/>
</dbReference>
<dbReference type="GO" id="GO:0003677">
    <property type="term" value="F:DNA binding"/>
    <property type="evidence" value="ECO:0007669"/>
    <property type="project" value="InterPro"/>
</dbReference>
<feature type="coiled-coil region" evidence="1">
    <location>
        <begin position="49"/>
        <end position="76"/>
    </location>
</feature>
<keyword evidence="4" id="KW-1185">Reference proteome</keyword>
<evidence type="ECO:0000313" key="3">
    <source>
        <dbReference type="EMBL" id="KAB5483113.1"/>
    </source>
</evidence>
<dbReference type="Gene3D" id="1.10.10.60">
    <property type="entry name" value="Homeodomain-like"/>
    <property type="match status" value="1"/>
</dbReference>
<gene>
    <name evidence="3" type="ORF">FOT42_017845</name>
</gene>
<comment type="caution">
    <text evidence="3">The sequence shown here is derived from an EMBL/GenBank/DDBJ whole genome shotgun (WGS) entry which is preliminary data.</text>
</comment>
<dbReference type="NCBIfam" id="NF033516">
    <property type="entry name" value="transpos_IS3"/>
    <property type="match status" value="1"/>
</dbReference>
<dbReference type="InterPro" id="IPR012337">
    <property type="entry name" value="RNaseH-like_sf"/>
</dbReference>
<dbReference type="InterPro" id="IPR001584">
    <property type="entry name" value="Integrase_cat-core"/>
</dbReference>
<dbReference type="Proteomes" id="UP000319204">
    <property type="component" value="Unassembled WGS sequence"/>
</dbReference>